<gene>
    <name evidence="3" type="ORF">MNBD_NITROSPINAE02-1880</name>
</gene>
<dbReference type="Pfam" id="PF00403">
    <property type="entry name" value="HMA"/>
    <property type="match status" value="1"/>
</dbReference>
<reference evidence="3" key="1">
    <citation type="submission" date="2018-06" db="EMBL/GenBank/DDBJ databases">
        <authorList>
            <person name="Zhirakovskaya E."/>
        </authorList>
    </citation>
    <scope>NUCLEOTIDE SEQUENCE</scope>
</reference>
<evidence type="ECO:0000259" key="2">
    <source>
        <dbReference type="PROSITE" id="PS50846"/>
    </source>
</evidence>
<evidence type="ECO:0000256" key="1">
    <source>
        <dbReference type="ARBA" id="ARBA00022723"/>
    </source>
</evidence>
<feature type="domain" description="HMA" evidence="2">
    <location>
        <begin position="1"/>
        <end position="66"/>
    </location>
</feature>
<organism evidence="3">
    <name type="scientific">hydrothermal vent metagenome</name>
    <dbReference type="NCBI Taxonomy" id="652676"/>
    <lineage>
        <taxon>unclassified sequences</taxon>
        <taxon>metagenomes</taxon>
        <taxon>ecological metagenomes</taxon>
    </lineage>
</organism>
<dbReference type="Gene3D" id="3.30.70.100">
    <property type="match status" value="1"/>
</dbReference>
<dbReference type="GO" id="GO:0046872">
    <property type="term" value="F:metal ion binding"/>
    <property type="evidence" value="ECO:0007669"/>
    <property type="project" value="UniProtKB-KW"/>
</dbReference>
<dbReference type="InterPro" id="IPR036163">
    <property type="entry name" value="HMA_dom_sf"/>
</dbReference>
<dbReference type="AlphaFoldDB" id="A0A3B1CU79"/>
<dbReference type="PROSITE" id="PS50846">
    <property type="entry name" value="HMA_2"/>
    <property type="match status" value="1"/>
</dbReference>
<evidence type="ECO:0000313" key="3">
    <source>
        <dbReference type="EMBL" id="VAX22655.1"/>
    </source>
</evidence>
<proteinExistence type="predicted"/>
<protein>
    <recommendedName>
        <fullName evidence="2">HMA domain-containing protein</fullName>
    </recommendedName>
</protein>
<dbReference type="EMBL" id="UOGE01000078">
    <property type="protein sequence ID" value="VAX22655.1"/>
    <property type="molecule type" value="Genomic_DNA"/>
</dbReference>
<dbReference type="InterPro" id="IPR006121">
    <property type="entry name" value="HMA_dom"/>
</dbReference>
<dbReference type="SUPFAM" id="SSF55008">
    <property type="entry name" value="HMA, heavy metal-associated domain"/>
    <property type="match status" value="1"/>
</dbReference>
<dbReference type="FunFam" id="3.30.70.100:FF:000001">
    <property type="entry name" value="ATPase copper transporting beta"/>
    <property type="match status" value="1"/>
</dbReference>
<name>A0A3B1CU79_9ZZZZ</name>
<dbReference type="CDD" id="cd00371">
    <property type="entry name" value="HMA"/>
    <property type="match status" value="1"/>
</dbReference>
<sequence>MKKILIIDGMTCQNCVNHTTEALEKIDGVTKVHVDLKTKTADVETNGDIADDLLIQAVKDEGYSVVSIS</sequence>
<keyword evidence="1" id="KW-0479">Metal-binding</keyword>
<accession>A0A3B1CU79</accession>